<dbReference type="AlphaFoldDB" id="A0A7C9HPU0"/>
<reference evidence="1 2" key="1">
    <citation type="submission" date="2019-12" db="EMBL/GenBank/DDBJ databases">
        <title>Deinococcus sp. HMF7620 Genome sequencing and assembly.</title>
        <authorList>
            <person name="Kang H."/>
            <person name="Kim H."/>
            <person name="Joh K."/>
        </authorList>
    </citation>
    <scope>NUCLEOTIDE SEQUENCE [LARGE SCALE GENOMIC DNA]</scope>
    <source>
        <strain evidence="1 2">HMF7620</strain>
    </source>
</reference>
<evidence type="ECO:0000313" key="1">
    <source>
        <dbReference type="EMBL" id="MVN85712.1"/>
    </source>
</evidence>
<gene>
    <name evidence="1" type="ORF">GO986_02925</name>
</gene>
<comment type="caution">
    <text evidence="1">The sequence shown here is derived from an EMBL/GenBank/DDBJ whole genome shotgun (WGS) entry which is preliminary data.</text>
</comment>
<organism evidence="1 2">
    <name type="scientific">Deinococcus arboris</name>
    <dbReference type="NCBI Taxonomy" id="2682977"/>
    <lineage>
        <taxon>Bacteria</taxon>
        <taxon>Thermotogati</taxon>
        <taxon>Deinococcota</taxon>
        <taxon>Deinococci</taxon>
        <taxon>Deinococcales</taxon>
        <taxon>Deinococcaceae</taxon>
        <taxon>Deinococcus</taxon>
    </lineage>
</organism>
<protein>
    <submittedName>
        <fullName evidence="1">Uncharacterized protein</fullName>
    </submittedName>
</protein>
<evidence type="ECO:0000313" key="2">
    <source>
        <dbReference type="Proteomes" id="UP000483286"/>
    </source>
</evidence>
<accession>A0A7C9HPU0</accession>
<sequence length="164" mass="18867">MHSLRHKPESQHHVNATLARLQQVDWQAEPTDPDFHILLFREYLRRASWFAVLVRPPHWPFFNVAGTILPALGSPAFHLDFVQSLAVSPLIQRLALWMLQFALVKDILGKRWLVPAFCDEPYEPLLMLLESGGVLSQEHGFVDVTYRGLFLRPPREALGFIPHT</sequence>
<name>A0A7C9HPU0_9DEIO</name>
<dbReference type="RefSeq" id="WP_157457737.1">
    <property type="nucleotide sequence ID" value="NZ_WQLB01000003.1"/>
</dbReference>
<proteinExistence type="predicted"/>
<keyword evidence="2" id="KW-1185">Reference proteome</keyword>
<dbReference type="EMBL" id="WQLB01000003">
    <property type="protein sequence ID" value="MVN85712.1"/>
    <property type="molecule type" value="Genomic_DNA"/>
</dbReference>
<dbReference type="Proteomes" id="UP000483286">
    <property type="component" value="Unassembled WGS sequence"/>
</dbReference>